<evidence type="ECO:0000256" key="2">
    <source>
        <dbReference type="SAM" id="SignalP"/>
    </source>
</evidence>
<sequence>MLLIVFIFFVKIVFLSCIFENKNEQNLFDEINRQRKNFGLSNVEIHLTLQLAAEKRCSNQEQLIETYQRMLSNTYRDDDWPRQEQLEKIFSHVNERIYLNGINIHNDIFHKFHLIPNTYQRNFIYLGISLHEYKNFSAQCIIYGKLNNSISNHRRLIRLLYILIGCGIFLLSLIVCSIMNDQRQIKLKQQLEQQEIIDNRHTIVPKNSMNVLTDNDRGSSSLRRTDINRITMAQLGSTVDERPSAVHSFFSKS</sequence>
<feature type="chain" id="PRO_5035682562" evidence="2">
    <location>
        <begin position="18"/>
        <end position="253"/>
    </location>
</feature>
<accession>A0A813MVD1</accession>
<dbReference type="Proteomes" id="UP000663854">
    <property type="component" value="Unassembled WGS sequence"/>
</dbReference>
<gene>
    <name evidence="4" type="ORF">JXQ802_LOCUS11265</name>
    <name evidence="3" type="ORF">PYM288_LOCUS698</name>
</gene>
<keyword evidence="1" id="KW-0812">Transmembrane</keyword>
<dbReference type="EMBL" id="CAJNOL010000221">
    <property type="protein sequence ID" value="CAF0943067.1"/>
    <property type="molecule type" value="Genomic_DNA"/>
</dbReference>
<dbReference type="Proteomes" id="UP000663870">
    <property type="component" value="Unassembled WGS sequence"/>
</dbReference>
<keyword evidence="6" id="KW-1185">Reference proteome</keyword>
<protein>
    <submittedName>
        <fullName evidence="3">Uncharacterized protein</fullName>
    </submittedName>
</protein>
<evidence type="ECO:0000256" key="1">
    <source>
        <dbReference type="SAM" id="Phobius"/>
    </source>
</evidence>
<keyword evidence="2" id="KW-0732">Signal</keyword>
<keyword evidence="1" id="KW-0472">Membrane</keyword>
<evidence type="ECO:0000313" key="5">
    <source>
        <dbReference type="Proteomes" id="UP000663854"/>
    </source>
</evidence>
<proteinExistence type="predicted"/>
<evidence type="ECO:0000313" key="3">
    <source>
        <dbReference type="EMBL" id="CAF0727638.1"/>
    </source>
</evidence>
<name>A0A813MVD1_9BILA</name>
<dbReference type="EMBL" id="CAJNOH010000003">
    <property type="protein sequence ID" value="CAF0727638.1"/>
    <property type="molecule type" value="Genomic_DNA"/>
</dbReference>
<dbReference type="AlphaFoldDB" id="A0A813MVD1"/>
<feature type="transmembrane region" description="Helical" evidence="1">
    <location>
        <begin position="159"/>
        <end position="179"/>
    </location>
</feature>
<keyword evidence="1" id="KW-1133">Transmembrane helix</keyword>
<comment type="caution">
    <text evidence="3">The sequence shown here is derived from an EMBL/GenBank/DDBJ whole genome shotgun (WGS) entry which is preliminary data.</text>
</comment>
<evidence type="ECO:0000313" key="4">
    <source>
        <dbReference type="EMBL" id="CAF0943067.1"/>
    </source>
</evidence>
<reference evidence="3" key="1">
    <citation type="submission" date="2021-02" db="EMBL/GenBank/DDBJ databases">
        <authorList>
            <person name="Nowell W R."/>
        </authorList>
    </citation>
    <scope>NUCLEOTIDE SEQUENCE</scope>
</reference>
<evidence type="ECO:0000313" key="6">
    <source>
        <dbReference type="Proteomes" id="UP000663870"/>
    </source>
</evidence>
<feature type="signal peptide" evidence="2">
    <location>
        <begin position="1"/>
        <end position="17"/>
    </location>
</feature>
<organism evidence="3 5">
    <name type="scientific">Rotaria sordida</name>
    <dbReference type="NCBI Taxonomy" id="392033"/>
    <lineage>
        <taxon>Eukaryota</taxon>
        <taxon>Metazoa</taxon>
        <taxon>Spiralia</taxon>
        <taxon>Gnathifera</taxon>
        <taxon>Rotifera</taxon>
        <taxon>Eurotatoria</taxon>
        <taxon>Bdelloidea</taxon>
        <taxon>Philodinida</taxon>
        <taxon>Philodinidae</taxon>
        <taxon>Rotaria</taxon>
    </lineage>
</organism>